<sequence>MNRSYFRVRVRTSISPYRGSTCYKRRAAPFQNIHIGPHRKGDEKSPFTLTIFRNVSWPYLFIFFFKKKRVPHLSGGTNRRGEEGEGGYEPSPVAVPGPTIPSFPFAPPGEVR</sequence>
<gene>
    <name evidence="2" type="primary">orf112a</name>
</gene>
<organism evidence="2">
    <name type="scientific">Batis maritima</name>
    <name type="common">Maritime saltwort</name>
    <dbReference type="NCBI Taxonomy" id="4436"/>
    <lineage>
        <taxon>Eukaryota</taxon>
        <taxon>Viridiplantae</taxon>
        <taxon>Streptophyta</taxon>
        <taxon>Embryophyta</taxon>
        <taxon>Tracheophyta</taxon>
        <taxon>Spermatophyta</taxon>
        <taxon>Magnoliopsida</taxon>
        <taxon>eudicotyledons</taxon>
        <taxon>Gunneridae</taxon>
        <taxon>Pentapetalae</taxon>
        <taxon>rosids</taxon>
        <taxon>malvids</taxon>
        <taxon>Brassicales</taxon>
        <taxon>Bataceae</taxon>
        <taxon>Batis</taxon>
    </lineage>
</organism>
<protein>
    <submittedName>
        <fullName evidence="2">Orf112a</fullName>
    </submittedName>
</protein>
<name>A0A068BE34_BATMA</name>
<proteinExistence type="predicted"/>
<feature type="region of interest" description="Disordered" evidence="1">
    <location>
        <begin position="72"/>
        <end position="112"/>
    </location>
</feature>
<keyword evidence="2" id="KW-0496">Mitochondrion</keyword>
<accession>A0A068BE34</accession>
<geneLocation type="mitochondrion" evidence="2"/>
<feature type="compositionally biased region" description="Pro residues" evidence="1">
    <location>
        <begin position="93"/>
        <end position="112"/>
    </location>
</feature>
<dbReference type="EMBL" id="KJ820684">
    <property type="protein sequence ID" value="AIC83331.1"/>
    <property type="molecule type" value="Genomic_DNA"/>
</dbReference>
<reference evidence="2" key="1">
    <citation type="journal article" date="2014" name="Mitochondrion">
        <title>Comparative analysis of 11 Brassicales mitochondrial genomes and the mitochondrial transcriptome of Brassica oleracea.</title>
        <authorList>
            <person name="Grewe F."/>
            <person name="Edger P.P."/>
            <person name="Keren I."/>
            <person name="Sultan L."/>
            <person name="Pires J.C."/>
            <person name="Ostersetzer-Biran O."/>
            <person name="Mower J.P."/>
        </authorList>
    </citation>
    <scope>NUCLEOTIDE SEQUENCE</scope>
</reference>
<evidence type="ECO:0000313" key="2">
    <source>
        <dbReference type="EMBL" id="AIC83331.1"/>
    </source>
</evidence>
<dbReference type="AlphaFoldDB" id="A0A068BE34"/>
<dbReference type="RefSeq" id="YP_009045728.1">
    <property type="nucleotide sequence ID" value="NC_024429.1"/>
</dbReference>
<evidence type="ECO:0000256" key="1">
    <source>
        <dbReference type="SAM" id="MobiDB-lite"/>
    </source>
</evidence>
<dbReference type="GeneID" id="19736923"/>